<reference evidence="2" key="1">
    <citation type="submission" date="2020-06" db="EMBL/GenBank/DDBJ databases">
        <title>Draft genome sequences of strains closely related to Aspergillus parafelis and Aspergillus hiratsukae.</title>
        <authorList>
            <person name="Dos Santos R.A.C."/>
            <person name="Rivero-Menendez O."/>
            <person name="Steenwyk J.L."/>
            <person name="Mead M.E."/>
            <person name="Goldman G.H."/>
            <person name="Alastruey-Izquierdo A."/>
            <person name="Rokas A."/>
        </authorList>
    </citation>
    <scope>NUCLEOTIDE SEQUENCE</scope>
    <source>
        <strain evidence="2">CNM-CM5623</strain>
    </source>
</reference>
<dbReference type="InterPro" id="IPR018712">
    <property type="entry name" value="Tle1-like_cat"/>
</dbReference>
<dbReference type="Proteomes" id="UP000654922">
    <property type="component" value="Unassembled WGS sequence"/>
</dbReference>
<evidence type="ECO:0000313" key="3">
    <source>
        <dbReference type="Proteomes" id="UP000654922"/>
    </source>
</evidence>
<dbReference type="PANTHER" id="PTHR33840:SF1">
    <property type="entry name" value="TLE1 PHOSPHOLIPASE DOMAIN-CONTAINING PROTEIN"/>
    <property type="match status" value="1"/>
</dbReference>
<evidence type="ECO:0000313" key="2">
    <source>
        <dbReference type="EMBL" id="KAF7157634.1"/>
    </source>
</evidence>
<name>A0A8H6UMU9_9EURO</name>
<proteinExistence type="predicted"/>
<gene>
    <name evidence="2" type="ORF">CNMCM5623_002008</name>
</gene>
<comment type="caution">
    <text evidence="2">The sequence shown here is derived from an EMBL/GenBank/DDBJ whole genome shotgun (WGS) entry which is preliminary data.</text>
</comment>
<feature type="domain" description="T6SS Phospholipase effector Tle1-like catalytic" evidence="1">
    <location>
        <begin position="787"/>
        <end position="1040"/>
    </location>
</feature>
<organism evidence="2 3">
    <name type="scientific">Aspergillus felis</name>
    <dbReference type="NCBI Taxonomy" id="1287682"/>
    <lineage>
        <taxon>Eukaryota</taxon>
        <taxon>Fungi</taxon>
        <taxon>Dikarya</taxon>
        <taxon>Ascomycota</taxon>
        <taxon>Pezizomycotina</taxon>
        <taxon>Eurotiomycetes</taxon>
        <taxon>Eurotiomycetidae</taxon>
        <taxon>Eurotiales</taxon>
        <taxon>Aspergillaceae</taxon>
        <taxon>Aspergillus</taxon>
        <taxon>Aspergillus subgen. Fumigati</taxon>
    </lineage>
</organism>
<dbReference type="EMBL" id="JACBAE010001391">
    <property type="protein sequence ID" value="KAF7157634.1"/>
    <property type="molecule type" value="Genomic_DNA"/>
</dbReference>
<dbReference type="AlphaFoldDB" id="A0A8H6UMU9"/>
<protein>
    <recommendedName>
        <fullName evidence="1">T6SS Phospholipase effector Tle1-like catalytic domain-containing protein</fullName>
    </recommendedName>
</protein>
<accession>A0A8H6UMU9</accession>
<dbReference type="PANTHER" id="PTHR33840">
    <property type="match status" value="1"/>
</dbReference>
<dbReference type="Pfam" id="PF09994">
    <property type="entry name" value="T6SS_Tle1-like_cat"/>
    <property type="match status" value="1"/>
</dbReference>
<dbReference type="OrthoDB" id="3057168at2759"/>
<sequence length="1174" mass="126261">MAQDNTNTNPQSQTNETFIATVKSSVQFDGNLNTALASIPTSLAPLAKANIYAALPAATDTVDMRTVVDPNVFPRSSSLGACIEQVVNACMKAFDLAQTNFEGISLRADEVFDALNVNLFPGLADLERQPTPKALAKVKNAMDDLKTIAVTSKEHTSAVSAEFDKVLTMSMELHRATVDMGNMSNQMEKHAQLQAYATAANIQGEERSLKVAQDLLDKYKPMLDDANTAYKKASDEFPSTMQVMGDSIAMAFTDCATGMLTQVVPILVQNMTAAGQVEGGVQVAEKTGFDVTEEVKGPSKDPNAVVYANPNPPKTVDYAADPGYLLAPKDNVMLTALGNIVTQGPGGGIEWDHVGGSDTSSKDPDMTAYLLKMLEDAAASSSLTTNPPSVELKSIINKGLTVAKAIQSAAKGSDRPAATSDTVKGWQTEMHDVVNRISTLCATANAAPGTGGALGTSMKQPQPMTATDAAKSATSAAKTFLDSANARLTDTQEALTAALTNYTTASTKLSDNQAKLGSLKADLVSFRQNARTLAEVVAILTLVNCTLLDFKTEINKIVLHFQAITELVKSVVDERFNPFMKDLQSEVDDSDAGIAKGGLGGITISDLARHSLYISACTLAAYFDLFGDVTSTYANVSKTYITSAGGGLDVIGQAGATFQESPTKPDIDLDKAADTTGADNDPLVQAELPKRLAIIEKWAASTAAGINSVLQANHATATSKMDAHIQALEIKMDNDEFKKSPPPPYVIEGQKTGSDAVKRAAEDGIKNTALLAAIPDVARSEGVINLGTSKDSLADKAQPPSNVTRFSRALSRSAVVEGKDGQKHEIPQIVYYQKGVGTGLGDKFWGGVAGLGVSANVRAAYGFLVDNYSKGDQVYFFGFSRGAYTARAVAGLVCQWGLLTSRGMDNFALVYDDFYNNKIAGYNEEQRKRMGFRDDLPPVTVEIIGVWDTVGFQKAWLGRDSGEKLELRNTVLHPNVRYAFHALSLDEERTAFQPIVWHIPHKNEGQELLQVWFSGVHTDVGGGGENPRLSNITLAWMIAQCMKHAQLSFDIDYYLFDHPPPAKESEMTPWATSLGKVDSSSILRTLQGILGGTSTRRPLGYNPAGHESDITNEFIHESVRDRNLAKWPCAALKGRRDEQSWNLASGKQISEVPVLQMENYMKGRIRKVHVNKED</sequence>
<evidence type="ECO:0000259" key="1">
    <source>
        <dbReference type="Pfam" id="PF09994"/>
    </source>
</evidence>